<keyword evidence="2" id="KW-1185">Reference proteome</keyword>
<dbReference type="InterPro" id="IPR036691">
    <property type="entry name" value="Endo/exonu/phosph_ase_sf"/>
</dbReference>
<sequence length="311" mass="35062">MIKSSKGVVSQLYGLWLWEGTTNGITFSNLEISDNQQRQVVEGPEVFNADKSNLQRHAYLVNEPVELENMESIVCRDNKEKIAQIKSEKITLKAFLHLWDRQSIDLIVAAEMNKRKSISNLNLHGLEDEITVWLQLAPGKINPYNDPKSPESDERHETELIEDGLIIDLTDYNPLAKVKKAGQEVGLNKPPSSITILAWNCRGLRRKETINVLRGLVKKWKPSCLFLAETKCKSSGLLKLCKSLRFDHLEVVESIGLFGGLVLMWIKGIDIEIVLQDANVISFSISGSNGLPNWKGQACYSPTQYKAKKNF</sequence>
<dbReference type="PANTHER" id="PTHR35218:SF9">
    <property type="entry name" value="ENDONUCLEASE_EXONUCLEASE_PHOSPHATASE DOMAIN-CONTAINING PROTEIN"/>
    <property type="match status" value="1"/>
</dbReference>
<comment type="caution">
    <text evidence="1">The sequence shown here is derived from an EMBL/GenBank/DDBJ whole genome shotgun (WGS) entry which is preliminary data.</text>
</comment>
<gene>
    <name evidence="1" type="ORF">FNV43_RR02645</name>
</gene>
<accession>A0A8K0HTA3</accession>
<dbReference type="OrthoDB" id="1113909at2759"/>
<evidence type="ECO:0000313" key="2">
    <source>
        <dbReference type="Proteomes" id="UP000796880"/>
    </source>
</evidence>
<proteinExistence type="predicted"/>
<evidence type="ECO:0000313" key="1">
    <source>
        <dbReference type="EMBL" id="KAF3457983.1"/>
    </source>
</evidence>
<dbReference type="AlphaFoldDB" id="A0A8K0HTA3"/>
<reference evidence="1" key="1">
    <citation type="submission" date="2020-03" db="EMBL/GenBank/DDBJ databases">
        <title>A high-quality chromosome-level genome assembly of a woody plant with both climbing and erect habits, Rhamnella rubrinervis.</title>
        <authorList>
            <person name="Lu Z."/>
            <person name="Yang Y."/>
            <person name="Zhu X."/>
            <person name="Sun Y."/>
        </authorList>
    </citation>
    <scope>NUCLEOTIDE SEQUENCE</scope>
    <source>
        <strain evidence="1">BYM</strain>
        <tissue evidence="1">Leaf</tissue>
    </source>
</reference>
<name>A0A8K0HTA3_9ROSA</name>
<dbReference type="Gene3D" id="3.60.10.10">
    <property type="entry name" value="Endonuclease/exonuclease/phosphatase"/>
    <property type="match status" value="1"/>
</dbReference>
<dbReference type="Proteomes" id="UP000796880">
    <property type="component" value="Unassembled WGS sequence"/>
</dbReference>
<dbReference type="EMBL" id="VOIH02000001">
    <property type="protein sequence ID" value="KAF3457983.1"/>
    <property type="molecule type" value="Genomic_DNA"/>
</dbReference>
<dbReference type="SUPFAM" id="SSF56219">
    <property type="entry name" value="DNase I-like"/>
    <property type="match status" value="1"/>
</dbReference>
<dbReference type="PANTHER" id="PTHR35218">
    <property type="entry name" value="RNASE H DOMAIN-CONTAINING PROTEIN"/>
    <property type="match status" value="1"/>
</dbReference>
<organism evidence="1 2">
    <name type="scientific">Rhamnella rubrinervis</name>
    <dbReference type="NCBI Taxonomy" id="2594499"/>
    <lineage>
        <taxon>Eukaryota</taxon>
        <taxon>Viridiplantae</taxon>
        <taxon>Streptophyta</taxon>
        <taxon>Embryophyta</taxon>
        <taxon>Tracheophyta</taxon>
        <taxon>Spermatophyta</taxon>
        <taxon>Magnoliopsida</taxon>
        <taxon>eudicotyledons</taxon>
        <taxon>Gunneridae</taxon>
        <taxon>Pentapetalae</taxon>
        <taxon>rosids</taxon>
        <taxon>fabids</taxon>
        <taxon>Rosales</taxon>
        <taxon>Rhamnaceae</taxon>
        <taxon>rhamnoid group</taxon>
        <taxon>Rhamneae</taxon>
        <taxon>Rhamnella</taxon>
    </lineage>
</organism>
<protein>
    <submittedName>
        <fullName evidence="1">Uncharacterized protein</fullName>
    </submittedName>
</protein>